<dbReference type="EMBL" id="CAJPWZ010002194">
    <property type="protein sequence ID" value="CAG2232885.1"/>
    <property type="molecule type" value="Genomic_DNA"/>
</dbReference>
<evidence type="ECO:0000256" key="1">
    <source>
        <dbReference type="SAM" id="Coils"/>
    </source>
</evidence>
<comment type="caution">
    <text evidence="3">The sequence shown here is derived from an EMBL/GenBank/DDBJ whole genome shotgun (WGS) entry which is preliminary data.</text>
</comment>
<dbReference type="SMART" id="SM00060">
    <property type="entry name" value="FN3"/>
    <property type="match status" value="1"/>
</dbReference>
<protein>
    <submittedName>
        <fullName evidence="3">PTPRS</fullName>
        <ecNumber evidence="3">3.1.3.48</ecNumber>
    </submittedName>
</protein>
<dbReference type="AlphaFoldDB" id="A0A8S3TN65"/>
<sequence length="273" mass="31647">MDDYSTKVLSWLGISMVTTYRILWVKLYKNIRQAEERNKRKRNENIKILNKLITNDTEALMNWMKDDQTDTTWMEPVTKHESITFQMVLLVDEFVTVTYRIIVLQNSTVDKEALLKWIGENVKKITVCNRDDNKVVTKLIRDNYSTLTDSIVNDKKTFISMIAEDHEKLDEKTKQDIKTLTEMNWLSSSNTALLEPECLSALNITSTTVKLKWDEPSGGTELIDFYQIICKKQSSSVPYFYETPRNACIFVVEGLKPNTEYAFKIQAINNGGK</sequence>
<evidence type="ECO:0000313" key="4">
    <source>
        <dbReference type="Proteomes" id="UP000683360"/>
    </source>
</evidence>
<keyword evidence="4" id="KW-1185">Reference proteome</keyword>
<evidence type="ECO:0000259" key="2">
    <source>
        <dbReference type="PROSITE" id="PS50853"/>
    </source>
</evidence>
<keyword evidence="1" id="KW-0175">Coiled coil</keyword>
<proteinExistence type="predicted"/>
<feature type="coiled-coil region" evidence="1">
    <location>
        <begin position="24"/>
        <end position="51"/>
    </location>
</feature>
<dbReference type="PROSITE" id="PS50853">
    <property type="entry name" value="FN3"/>
    <property type="match status" value="1"/>
</dbReference>
<dbReference type="Pfam" id="PF00041">
    <property type="entry name" value="fn3"/>
    <property type="match status" value="1"/>
</dbReference>
<keyword evidence="3" id="KW-0378">Hydrolase</keyword>
<dbReference type="SUPFAM" id="SSF49265">
    <property type="entry name" value="Fibronectin type III"/>
    <property type="match status" value="1"/>
</dbReference>
<dbReference type="InterPro" id="IPR036116">
    <property type="entry name" value="FN3_sf"/>
</dbReference>
<dbReference type="Proteomes" id="UP000683360">
    <property type="component" value="Unassembled WGS sequence"/>
</dbReference>
<name>A0A8S3TN65_MYTED</name>
<feature type="domain" description="Fibronectin type-III" evidence="2">
    <location>
        <begin position="195"/>
        <end position="273"/>
    </location>
</feature>
<dbReference type="CDD" id="cd00063">
    <property type="entry name" value="FN3"/>
    <property type="match status" value="1"/>
</dbReference>
<dbReference type="InterPro" id="IPR013783">
    <property type="entry name" value="Ig-like_fold"/>
</dbReference>
<dbReference type="OrthoDB" id="376231at2759"/>
<accession>A0A8S3TN65</accession>
<dbReference type="InterPro" id="IPR003961">
    <property type="entry name" value="FN3_dom"/>
</dbReference>
<evidence type="ECO:0000313" key="3">
    <source>
        <dbReference type="EMBL" id="CAG2232885.1"/>
    </source>
</evidence>
<dbReference type="GO" id="GO:0004725">
    <property type="term" value="F:protein tyrosine phosphatase activity"/>
    <property type="evidence" value="ECO:0007669"/>
    <property type="project" value="UniProtKB-EC"/>
</dbReference>
<gene>
    <name evidence="3" type="ORF">MEDL_45581</name>
</gene>
<organism evidence="3 4">
    <name type="scientific">Mytilus edulis</name>
    <name type="common">Blue mussel</name>
    <dbReference type="NCBI Taxonomy" id="6550"/>
    <lineage>
        <taxon>Eukaryota</taxon>
        <taxon>Metazoa</taxon>
        <taxon>Spiralia</taxon>
        <taxon>Lophotrochozoa</taxon>
        <taxon>Mollusca</taxon>
        <taxon>Bivalvia</taxon>
        <taxon>Autobranchia</taxon>
        <taxon>Pteriomorphia</taxon>
        <taxon>Mytilida</taxon>
        <taxon>Mytiloidea</taxon>
        <taxon>Mytilidae</taxon>
        <taxon>Mytilinae</taxon>
        <taxon>Mytilus</taxon>
    </lineage>
</organism>
<dbReference type="Gene3D" id="2.60.40.10">
    <property type="entry name" value="Immunoglobulins"/>
    <property type="match status" value="1"/>
</dbReference>
<dbReference type="EC" id="3.1.3.48" evidence="3"/>
<reference evidence="3" key="1">
    <citation type="submission" date="2021-03" db="EMBL/GenBank/DDBJ databases">
        <authorList>
            <person name="Bekaert M."/>
        </authorList>
    </citation>
    <scope>NUCLEOTIDE SEQUENCE</scope>
</reference>